<dbReference type="Proteomes" id="UP000028680">
    <property type="component" value="Chromosome"/>
</dbReference>
<evidence type="ECO:0000313" key="2">
    <source>
        <dbReference type="Proteomes" id="UP000028680"/>
    </source>
</evidence>
<protein>
    <recommendedName>
        <fullName evidence="3">Thioeseterase</fullName>
    </recommendedName>
</protein>
<reference evidence="1 2" key="1">
    <citation type="journal article" date="2014" name="ISME J.">
        <title>Adaptation of an abundant Roseobacter RCA organism to pelagic systems revealed by genomic and transcriptomic analyses.</title>
        <authorList>
            <person name="Voget S."/>
            <person name="Wemheuer B."/>
            <person name="Brinkhoff T."/>
            <person name="Vollmers J."/>
            <person name="Dietrich S."/>
            <person name="Giebel H.A."/>
            <person name="Beardsley C."/>
            <person name="Sardemann C."/>
            <person name="Bakenhus I."/>
            <person name="Billerbeck S."/>
            <person name="Daniel R."/>
            <person name="Simon M."/>
        </authorList>
    </citation>
    <scope>NUCLEOTIDE SEQUENCE [LARGE SCALE GENOMIC DNA]</scope>
    <source>
        <strain evidence="1 2">RCA23</strain>
    </source>
</reference>
<accession>A0AAN0RG50</accession>
<dbReference type="EMBL" id="CP003984">
    <property type="protein sequence ID" value="AII85589.1"/>
    <property type="molecule type" value="Genomic_DNA"/>
</dbReference>
<dbReference type="InterPro" id="IPR029069">
    <property type="entry name" value="HotDog_dom_sf"/>
</dbReference>
<dbReference type="PANTHER" id="PTHR12475:SF4">
    <property type="entry name" value="PROTEIN THEM6"/>
    <property type="match status" value="1"/>
</dbReference>
<evidence type="ECO:0008006" key="3">
    <source>
        <dbReference type="Google" id="ProtNLM"/>
    </source>
</evidence>
<dbReference type="Gene3D" id="3.10.129.10">
    <property type="entry name" value="Hotdog Thioesterase"/>
    <property type="match status" value="1"/>
</dbReference>
<evidence type="ECO:0000313" key="1">
    <source>
        <dbReference type="EMBL" id="AII85589.1"/>
    </source>
</evidence>
<dbReference type="Pfam" id="PF13279">
    <property type="entry name" value="4HBT_2"/>
    <property type="match status" value="1"/>
</dbReference>
<organism evidence="1 2">
    <name type="scientific">Planktomarina temperata RCA23</name>
    <dbReference type="NCBI Taxonomy" id="666509"/>
    <lineage>
        <taxon>Bacteria</taxon>
        <taxon>Pseudomonadati</taxon>
        <taxon>Pseudomonadota</taxon>
        <taxon>Alphaproteobacteria</taxon>
        <taxon>Rhodobacterales</taxon>
        <taxon>Paracoccaceae</taxon>
        <taxon>Planktomarina</taxon>
    </lineage>
</organism>
<dbReference type="InterPro" id="IPR051490">
    <property type="entry name" value="THEM6_lcsJ_thioesterase"/>
</dbReference>
<dbReference type="KEGG" id="ptp:RCA23_c00160"/>
<sequence>MDLWRELNNGRTLSIYDMGRLPMARRSGLLAILKRKGWGLTIAGSSVRYRKRIRVFDKIEMRSRALCAEARFMYLEQSMWVKGTCAGHALYRTAVTNADGLVPIENLRAELNPNTPLPPIPEWVAAWITAEDLRPWPPMQDTP</sequence>
<keyword evidence="2" id="KW-1185">Reference proteome</keyword>
<dbReference type="PANTHER" id="PTHR12475">
    <property type="match status" value="1"/>
</dbReference>
<dbReference type="CDD" id="cd00586">
    <property type="entry name" value="4HBT"/>
    <property type="match status" value="1"/>
</dbReference>
<gene>
    <name evidence="1" type="ORF">RCA23_c00160</name>
</gene>
<name>A0AAN0RG50_9RHOB</name>
<proteinExistence type="predicted"/>
<dbReference type="SUPFAM" id="SSF54637">
    <property type="entry name" value="Thioesterase/thiol ester dehydrase-isomerase"/>
    <property type="match status" value="1"/>
</dbReference>
<dbReference type="AlphaFoldDB" id="A0AAN0RG50"/>